<name>A0A1Y5Q828_9GAMM</name>
<sequence>MTVRNRNPLFALVAAAGAVLAVPAFAQQTQPEPQTQQNPATPVQQGTAADAAASGNGQSWDSLDTDGDGAVSRAEAQAHAGLASVFDAADADKDGTLTSDEYRAYTAAQQR</sequence>
<dbReference type="InterPro" id="IPR011992">
    <property type="entry name" value="EF-hand-dom_pair"/>
</dbReference>
<evidence type="ECO:0000256" key="1">
    <source>
        <dbReference type="SAM" id="MobiDB-lite"/>
    </source>
</evidence>
<dbReference type="InterPro" id="IPR002048">
    <property type="entry name" value="EF_hand_dom"/>
</dbReference>
<evidence type="ECO:0000313" key="4">
    <source>
        <dbReference type="EMBL" id="SBV37176.1"/>
    </source>
</evidence>
<keyword evidence="2" id="KW-0732">Signal</keyword>
<evidence type="ECO:0000256" key="2">
    <source>
        <dbReference type="SAM" id="SignalP"/>
    </source>
</evidence>
<dbReference type="SUPFAM" id="SSF47473">
    <property type="entry name" value="EF-hand"/>
    <property type="match status" value="1"/>
</dbReference>
<dbReference type="PROSITE" id="PS00018">
    <property type="entry name" value="EF_HAND_1"/>
    <property type="match status" value="1"/>
</dbReference>
<reference evidence="4" key="1">
    <citation type="submission" date="2016-03" db="EMBL/GenBank/DDBJ databases">
        <authorList>
            <person name="Ploux O."/>
        </authorList>
    </citation>
    <scope>NUCLEOTIDE SEQUENCE</scope>
    <source>
        <strain evidence="4">UC10</strain>
    </source>
</reference>
<dbReference type="Pfam" id="PF13202">
    <property type="entry name" value="EF-hand_5"/>
    <property type="match status" value="2"/>
</dbReference>
<evidence type="ECO:0000259" key="3">
    <source>
        <dbReference type="Pfam" id="PF13202"/>
    </source>
</evidence>
<organism evidence="4">
    <name type="scientific">uncultured Stenotrophomonas sp</name>
    <dbReference type="NCBI Taxonomy" id="165438"/>
    <lineage>
        <taxon>Bacteria</taxon>
        <taxon>Pseudomonadati</taxon>
        <taxon>Pseudomonadota</taxon>
        <taxon>Gammaproteobacteria</taxon>
        <taxon>Lysobacterales</taxon>
        <taxon>Lysobacteraceae</taxon>
        <taxon>Stenotrophomonas</taxon>
        <taxon>environmental samples</taxon>
    </lineage>
</organism>
<dbReference type="GO" id="GO:0005509">
    <property type="term" value="F:calcium ion binding"/>
    <property type="evidence" value="ECO:0007669"/>
    <property type="project" value="InterPro"/>
</dbReference>
<protein>
    <submittedName>
        <fullName evidence="4">Calcium-binding EF-hand-containing protein</fullName>
    </submittedName>
</protein>
<proteinExistence type="predicted"/>
<feature type="domain" description="EF-hand" evidence="3">
    <location>
        <begin position="83"/>
        <end position="103"/>
    </location>
</feature>
<feature type="chain" id="PRO_5012170116" evidence="2">
    <location>
        <begin position="27"/>
        <end position="111"/>
    </location>
</feature>
<feature type="signal peptide" evidence="2">
    <location>
        <begin position="1"/>
        <end position="26"/>
    </location>
</feature>
<dbReference type="EMBL" id="FLTS01000001">
    <property type="protein sequence ID" value="SBV37176.1"/>
    <property type="molecule type" value="Genomic_DNA"/>
</dbReference>
<dbReference type="AlphaFoldDB" id="A0A1Y5Q828"/>
<accession>A0A1Y5Q828</accession>
<dbReference type="InterPro" id="IPR018247">
    <property type="entry name" value="EF_Hand_1_Ca_BS"/>
</dbReference>
<feature type="domain" description="EF-hand" evidence="3">
    <location>
        <begin position="63"/>
        <end position="75"/>
    </location>
</feature>
<feature type="region of interest" description="Disordered" evidence="1">
    <location>
        <begin position="27"/>
        <end position="75"/>
    </location>
</feature>
<gene>
    <name evidence="4" type="ORF">STPYR_12106</name>
</gene>
<dbReference type="Gene3D" id="1.10.238.10">
    <property type="entry name" value="EF-hand"/>
    <property type="match status" value="1"/>
</dbReference>
<feature type="compositionally biased region" description="Low complexity" evidence="1">
    <location>
        <begin position="27"/>
        <end position="42"/>
    </location>
</feature>